<evidence type="ECO:0000313" key="2">
    <source>
        <dbReference type="Proteomes" id="UP000831947"/>
    </source>
</evidence>
<keyword evidence="2" id="KW-1185">Reference proteome</keyword>
<name>A0ABY4PFS4_9LACO</name>
<proteinExistence type="predicted"/>
<organism evidence="1 2">
    <name type="scientific">Bombilactobacillus thymidiniphilus</name>
    <dbReference type="NCBI Taxonomy" id="2923363"/>
    <lineage>
        <taxon>Bacteria</taxon>
        <taxon>Bacillati</taxon>
        <taxon>Bacillota</taxon>
        <taxon>Bacilli</taxon>
        <taxon>Lactobacillales</taxon>
        <taxon>Lactobacillaceae</taxon>
        <taxon>Bombilactobacillus</taxon>
    </lineage>
</organism>
<protein>
    <recommendedName>
        <fullName evidence="3">N-acetyltransferase domain-containing protein</fullName>
    </recommendedName>
</protein>
<gene>
    <name evidence="1" type="ORF">MOO47_03145</name>
</gene>
<evidence type="ECO:0008006" key="3">
    <source>
        <dbReference type="Google" id="ProtNLM"/>
    </source>
</evidence>
<accession>A0ABY4PFS4</accession>
<evidence type="ECO:0000313" key="1">
    <source>
        <dbReference type="EMBL" id="UQS84162.1"/>
    </source>
</evidence>
<dbReference type="Proteomes" id="UP000831947">
    <property type="component" value="Chromosome"/>
</dbReference>
<dbReference type="RefSeq" id="WP_249513346.1">
    <property type="nucleotide sequence ID" value="NZ_CP093365.1"/>
</dbReference>
<sequence length="129" mass="14608">MIKLRNLHPLMTANYMLEFLSYLPGQQIQELLQTNISQTSAFIQQAMHQIMTNESVTWGITTKNKQKLVGIITIRLEDNKQAVIEAECAGDLPIEIILRIKSLLAMQLPAFTVSIDPQSDNQTQLKNNL</sequence>
<dbReference type="EMBL" id="CP093365">
    <property type="protein sequence ID" value="UQS84162.1"/>
    <property type="molecule type" value="Genomic_DNA"/>
</dbReference>
<reference evidence="1 2" key="1">
    <citation type="journal article" date="2022" name="Int. J. Syst. Evol. Microbiol.">
        <title>Apilactobacillus apisilvae sp. nov., Nicolia spurrieriana gen. nov. sp. nov., Bombilactobacillus folatiphilus sp. nov. and Bombilactobacillus thymidiniphilus sp. nov., four new lactic acid bacterial isolates from stingless bees Tetragonula carbonaria and Austroplebeia australis.</title>
        <authorList>
            <person name="Oliphant S.A."/>
            <person name="Watson-Haigh N.S."/>
            <person name="Sumby K.M."/>
            <person name="Gardner J."/>
            <person name="Groom S."/>
            <person name="Jiranek V."/>
        </authorList>
    </citation>
    <scope>NUCLEOTIDE SEQUENCE [LARGE SCALE GENOMIC DNA]</scope>
    <source>
        <strain evidence="1 2">SG4_A1</strain>
    </source>
</reference>